<proteinExistence type="predicted"/>
<evidence type="ECO:0000313" key="4">
    <source>
        <dbReference type="Proteomes" id="UP001151752"/>
    </source>
</evidence>
<accession>A0A9Q0X565</accession>
<feature type="domain" description="DUF7811" evidence="2">
    <location>
        <begin position="194"/>
        <end position="316"/>
    </location>
</feature>
<gene>
    <name evidence="3" type="ORF">OIU74_002144</name>
</gene>
<dbReference type="AlphaFoldDB" id="A0A9Q0X565"/>
<dbReference type="PANTHER" id="PTHR36739">
    <property type="entry name" value="D-TAGATOSE-1,6-BISPHOSPHATE ALDOLASE SUBUNIT"/>
    <property type="match status" value="1"/>
</dbReference>
<organism evidence="3 4">
    <name type="scientific">Salix koriyanagi</name>
    <dbReference type="NCBI Taxonomy" id="2511006"/>
    <lineage>
        <taxon>Eukaryota</taxon>
        <taxon>Viridiplantae</taxon>
        <taxon>Streptophyta</taxon>
        <taxon>Embryophyta</taxon>
        <taxon>Tracheophyta</taxon>
        <taxon>Spermatophyta</taxon>
        <taxon>Magnoliopsida</taxon>
        <taxon>eudicotyledons</taxon>
        <taxon>Gunneridae</taxon>
        <taxon>Pentapetalae</taxon>
        <taxon>rosids</taxon>
        <taxon>fabids</taxon>
        <taxon>Malpighiales</taxon>
        <taxon>Salicaceae</taxon>
        <taxon>Saliceae</taxon>
        <taxon>Salix</taxon>
    </lineage>
</organism>
<protein>
    <submittedName>
        <fullName evidence="3">D-TAGATOSE-16-BISPHOSPHATE ALDOLASE SUBUNIT</fullName>
    </submittedName>
</protein>
<dbReference type="Pfam" id="PF25103">
    <property type="entry name" value="DUF7811"/>
    <property type="match status" value="1"/>
</dbReference>
<keyword evidence="1" id="KW-0472">Membrane</keyword>
<dbReference type="Proteomes" id="UP001151752">
    <property type="component" value="Chromosome 16"/>
</dbReference>
<keyword evidence="4" id="KW-1185">Reference proteome</keyword>
<dbReference type="EMBL" id="JAPFFM010000001">
    <property type="protein sequence ID" value="KAJ6778296.1"/>
    <property type="molecule type" value="Genomic_DNA"/>
</dbReference>
<sequence length="316" mass="34635">MSAAGKKKKPDHSFRFSKPGFSGSLAINVCATCSSIPYVASKLSPFPQAVSPQIPYPSSLVLNLFAFPLLFLILQILMAETSALCFSTLSSLPSNIYRSGEANSSLSFASPFKFPASHPRSSRFIRFTCKASDSGNFLGDEPLGFFPWSDGDNDIEWVREERITLFTTDGLVQIGGSVVPRLVASSNRKRGKSKTSQRFQRFQESDYMDPNQGLCLGALFDIAATNGLDMGRRLCIFGFCRSIEMLSDVVEDTVLEHGGEVVTAEKAIKGGLHEKLTMTVAVPYLWGVPPASETLRLAVRSGGGIVEKVYWQWDFL</sequence>
<reference evidence="3" key="2">
    <citation type="journal article" date="2023" name="Int. J. Mol. Sci.">
        <title>De Novo Assembly and Annotation of 11 Diverse Shrub Willow (Salix) Genomes Reveals Novel Gene Organization in Sex-Linked Regions.</title>
        <authorList>
            <person name="Hyden B."/>
            <person name="Feng K."/>
            <person name="Yates T.B."/>
            <person name="Jawdy S."/>
            <person name="Cereghino C."/>
            <person name="Smart L.B."/>
            <person name="Muchero W."/>
        </authorList>
    </citation>
    <scope>NUCLEOTIDE SEQUENCE</scope>
    <source>
        <tissue evidence="3">Shoot tip</tissue>
    </source>
</reference>
<comment type="caution">
    <text evidence="3">The sequence shown here is derived from an EMBL/GenBank/DDBJ whole genome shotgun (WGS) entry which is preliminary data.</text>
</comment>
<dbReference type="InterPro" id="IPR056713">
    <property type="entry name" value="DUF7811"/>
</dbReference>
<evidence type="ECO:0000259" key="2">
    <source>
        <dbReference type="Pfam" id="PF25103"/>
    </source>
</evidence>
<keyword evidence="1" id="KW-0812">Transmembrane</keyword>
<name>A0A9Q0X565_9ROSI</name>
<feature type="transmembrane region" description="Helical" evidence="1">
    <location>
        <begin position="60"/>
        <end position="79"/>
    </location>
</feature>
<evidence type="ECO:0000256" key="1">
    <source>
        <dbReference type="SAM" id="Phobius"/>
    </source>
</evidence>
<keyword evidence="1" id="KW-1133">Transmembrane helix</keyword>
<reference evidence="3" key="1">
    <citation type="submission" date="2022-11" db="EMBL/GenBank/DDBJ databases">
        <authorList>
            <person name="Hyden B.L."/>
            <person name="Feng K."/>
            <person name="Yates T."/>
            <person name="Jawdy S."/>
            <person name="Smart L.B."/>
            <person name="Muchero W."/>
        </authorList>
    </citation>
    <scope>NUCLEOTIDE SEQUENCE</scope>
    <source>
        <tissue evidence="3">Shoot tip</tissue>
    </source>
</reference>
<dbReference type="PANTHER" id="PTHR36739:SF1">
    <property type="entry name" value="D-TAGATOSE-1,6-BISPHOSPHATE ALDOLASE SUBUNIT"/>
    <property type="match status" value="1"/>
</dbReference>
<evidence type="ECO:0000313" key="3">
    <source>
        <dbReference type="EMBL" id="KAJ6778296.1"/>
    </source>
</evidence>